<protein>
    <submittedName>
        <fullName evidence="1">FAD-binding oxidoreductase</fullName>
    </submittedName>
</protein>
<sequence length="374" mass="39996">MAETTETDIAIIGGGIAGVASAYHLALAGKRVTVLEKGTVGAQASGVNFGGLRTNGRAMAELSLSLRAREIWRKLKDLIGHDCETEFTGHVEICDREDHLAAVEKWAPEANAFGVGAEMLSGAAVAKRFPWIGRRMLGGIYVATDGAANPRLVTPVFARAVRKLGVTIREQEPVTSLGYHNGRFEIATGKGAVIRSPILVNAAGAWGNRIAQHFGEDYPLDVMAPQMVVSEPFARQVTATVDYPVNGRFFYARQIGRGNLLFGRGPGRADLDTSRASYVPQNVFDASRIAIDILPMLKGRTFLRTWSGVEGKTPDSLPILGPSPVRDGLIHAFGFSGHGFQLGPATGAVVADLILRGKTATDISGFSPRRFKTS</sequence>
<comment type="caution">
    <text evidence="1">The sequence shown here is derived from an EMBL/GenBank/DDBJ whole genome shotgun (WGS) entry which is preliminary data.</text>
</comment>
<name>A0ACC5RDS7_9HYPH</name>
<dbReference type="Proteomes" id="UP000616151">
    <property type="component" value="Unassembled WGS sequence"/>
</dbReference>
<accession>A0ACC5RDS7</accession>
<keyword evidence="2" id="KW-1185">Reference proteome</keyword>
<proteinExistence type="predicted"/>
<evidence type="ECO:0000313" key="2">
    <source>
        <dbReference type="Proteomes" id="UP000616151"/>
    </source>
</evidence>
<evidence type="ECO:0000313" key="1">
    <source>
        <dbReference type="EMBL" id="MBK1870768.1"/>
    </source>
</evidence>
<dbReference type="EMBL" id="JAENHL010000008">
    <property type="protein sequence ID" value="MBK1870768.1"/>
    <property type="molecule type" value="Genomic_DNA"/>
</dbReference>
<reference evidence="1" key="1">
    <citation type="submission" date="2021-01" db="EMBL/GenBank/DDBJ databases">
        <authorList>
            <person name="Sun Q."/>
        </authorList>
    </citation>
    <scope>NUCLEOTIDE SEQUENCE</scope>
    <source>
        <strain evidence="1">YIM B02566</strain>
    </source>
</reference>
<gene>
    <name evidence="1" type="ORF">JHL16_30665</name>
</gene>
<organism evidence="1 2">
    <name type="scientific">Taklimakanibacter albus</name>
    <dbReference type="NCBI Taxonomy" id="2800327"/>
    <lineage>
        <taxon>Bacteria</taxon>
        <taxon>Pseudomonadati</taxon>
        <taxon>Pseudomonadota</taxon>
        <taxon>Alphaproteobacteria</taxon>
        <taxon>Hyphomicrobiales</taxon>
        <taxon>Aestuariivirgaceae</taxon>
        <taxon>Taklimakanibacter</taxon>
    </lineage>
</organism>